<gene>
    <name evidence="2" type="ORF">Moror_1944</name>
</gene>
<dbReference type="EMBL" id="AWSO01000760">
    <property type="protein sequence ID" value="ESK87612.1"/>
    <property type="molecule type" value="Genomic_DNA"/>
</dbReference>
<dbReference type="OrthoDB" id="2634326at2759"/>
<reference evidence="2 3" key="1">
    <citation type="journal article" date="2014" name="BMC Genomics">
        <title>Genome and secretome analysis of the hemibiotrophic fungal pathogen, Moniliophthora roreri, which causes frosty pod rot disease of cacao: mechanisms of the biotrophic and necrotrophic phases.</title>
        <authorList>
            <person name="Meinhardt L.W."/>
            <person name="Costa G.G.L."/>
            <person name="Thomazella D.P.T."/>
            <person name="Teixeira P.J.P.L."/>
            <person name="Carazzolle M.F."/>
            <person name="Schuster S.C."/>
            <person name="Carlson J.E."/>
            <person name="Guiltinan M.J."/>
            <person name="Mieczkowski P."/>
            <person name="Farmer A."/>
            <person name="Ramaraj T."/>
            <person name="Crozier J."/>
            <person name="Davis R.E."/>
            <person name="Shao J."/>
            <person name="Melnick R.L."/>
            <person name="Pereira G.A.G."/>
            <person name="Bailey B.A."/>
        </authorList>
    </citation>
    <scope>NUCLEOTIDE SEQUENCE [LARGE SCALE GENOMIC DNA]</scope>
    <source>
        <strain evidence="2 3">MCA 2997</strain>
    </source>
</reference>
<feature type="compositionally biased region" description="Polar residues" evidence="1">
    <location>
        <begin position="122"/>
        <end position="136"/>
    </location>
</feature>
<accession>V2X1E6</accession>
<evidence type="ECO:0000313" key="3">
    <source>
        <dbReference type="Proteomes" id="UP000017559"/>
    </source>
</evidence>
<dbReference type="Proteomes" id="UP000017559">
    <property type="component" value="Unassembled WGS sequence"/>
</dbReference>
<proteinExistence type="predicted"/>
<dbReference type="KEGG" id="mrr:Moror_1944"/>
<sequence>MTSRTMRISSRMAEPNAMGAFLSDTTHCEMFFLAGLPFWLVRPHMHHHLTCIDCEVVPLMPTSLCIQSDPFTTHPRNVVFSGAGNDKAKAFALEDYGHSLVHFTNPFSIASEPDHPEPSLPPTNTSSGAHGTSHSQNWKRKHSHSPYTKPQKTSTDRDKFTEIKGPYTPPVPDVWVQALGATDQSKQPQKAVALNSGYAFPEPGLILYAGLTSTDRMVQYLKTWLHFCTVLIFCHQLPFLLLTAPPAAYGAWSPKQWHTLLALHNKSSDSGVVQAR</sequence>
<comment type="caution">
    <text evidence="2">The sequence shown here is derived from an EMBL/GenBank/DDBJ whole genome shotgun (WGS) entry which is preliminary data.</text>
</comment>
<feature type="region of interest" description="Disordered" evidence="1">
    <location>
        <begin position="107"/>
        <end position="166"/>
    </location>
</feature>
<dbReference type="STRING" id="1381753.V2X1E6"/>
<organism evidence="2 3">
    <name type="scientific">Moniliophthora roreri (strain MCA 2997)</name>
    <name type="common">Cocoa frosty pod rot fungus</name>
    <name type="synonym">Crinipellis roreri</name>
    <dbReference type="NCBI Taxonomy" id="1381753"/>
    <lineage>
        <taxon>Eukaryota</taxon>
        <taxon>Fungi</taxon>
        <taxon>Dikarya</taxon>
        <taxon>Basidiomycota</taxon>
        <taxon>Agaricomycotina</taxon>
        <taxon>Agaricomycetes</taxon>
        <taxon>Agaricomycetidae</taxon>
        <taxon>Agaricales</taxon>
        <taxon>Marasmiineae</taxon>
        <taxon>Marasmiaceae</taxon>
        <taxon>Moniliophthora</taxon>
    </lineage>
</organism>
<evidence type="ECO:0000256" key="1">
    <source>
        <dbReference type="SAM" id="MobiDB-lite"/>
    </source>
</evidence>
<protein>
    <submittedName>
        <fullName evidence="2">Uncharacterized protein</fullName>
    </submittedName>
</protein>
<keyword evidence="3" id="KW-1185">Reference proteome</keyword>
<dbReference type="AlphaFoldDB" id="V2X1E6"/>
<dbReference type="HOGENOM" id="CLU_1008623_0_0_1"/>
<evidence type="ECO:0000313" key="2">
    <source>
        <dbReference type="EMBL" id="ESK87612.1"/>
    </source>
</evidence>
<name>V2X1E6_MONRO</name>